<dbReference type="GO" id="GO:0098703">
    <property type="term" value="P:calcium ion import across plasma membrane"/>
    <property type="evidence" value="ECO:0007669"/>
    <property type="project" value="TreeGrafter"/>
</dbReference>
<dbReference type="GO" id="GO:0005216">
    <property type="term" value="F:monoatomic ion channel activity"/>
    <property type="evidence" value="ECO:0007669"/>
    <property type="project" value="InterPro"/>
</dbReference>
<dbReference type="Pfam" id="PF00520">
    <property type="entry name" value="Ion_trans"/>
    <property type="match status" value="1"/>
</dbReference>
<evidence type="ECO:0000256" key="4">
    <source>
        <dbReference type="ARBA" id="ARBA00022989"/>
    </source>
</evidence>
<feature type="transmembrane region" description="Helical" evidence="6">
    <location>
        <begin position="564"/>
        <end position="586"/>
    </location>
</feature>
<comment type="caution">
    <text evidence="8">The sequence shown here is derived from an EMBL/GenBank/DDBJ whole genome shotgun (WGS) entry which is preliminary data.</text>
</comment>
<feature type="transmembrane region" description="Helical" evidence="6">
    <location>
        <begin position="790"/>
        <end position="815"/>
    </location>
</feature>
<dbReference type="AlphaFoldDB" id="A0A8H3M4G9"/>
<reference evidence="8" key="1">
    <citation type="submission" date="2019-10" db="EMBL/GenBank/DDBJ databases">
        <title>Conservation and host-specific expression of non-tandemly repeated heterogenous ribosome RNA gene in arbuscular mycorrhizal fungi.</title>
        <authorList>
            <person name="Maeda T."/>
            <person name="Kobayashi Y."/>
            <person name="Nakagawa T."/>
            <person name="Ezawa T."/>
            <person name="Yamaguchi K."/>
            <person name="Bino T."/>
            <person name="Nishimoto Y."/>
            <person name="Shigenobu S."/>
            <person name="Kawaguchi M."/>
        </authorList>
    </citation>
    <scope>NUCLEOTIDE SEQUENCE</scope>
    <source>
        <strain evidence="8">HR1</strain>
    </source>
</reference>
<evidence type="ECO:0000256" key="1">
    <source>
        <dbReference type="ARBA" id="ARBA00004141"/>
    </source>
</evidence>
<sequence length="905" mass="106332">MKEYFFKRRRLVISSFARCSFWFILGSQFCCNATQPLFKRGVDPLGIHLLGLVGSYLMTRNFTYSLRTLPWISATGSLCYLNVRGPWDLNIKKNTRISSNERFICTRIKDKIIIYSIELEIPIVSLDINNVDQLLTFMKYINILNPSLFSSLFPLLFSLFNNMLSDKYWDVIIKDSKCLSLRPLKNYDQIAKSCLPNNIRVASEYAFVIINGEFWMIDLEKAKSNMKSLLREVDNNSDSDDFIENWYEYHGNYFKSKKETYDHLIILLHKNPYMKCINKFIELSTSNDKSDQHDEDDKHEFTIEWHYEVSNDINDNCNKKVEIKVFKKNNGNSICKRTDYVVQMLEQSQDEDISSEIISDNNLILLTDMGLFVYYFNENSKSISLIYFYYMHPFNIELFLKPTLPLPNYDSFKHCDEWISSIKDHKESLLKYGTELLKFAIKEHNSGLINDIYKKCINYFKEDLGNNKMFLSIITTTMPLLNKYYPEYITRYSLATTMIVDSPFYVIEDKHINLHLYSFQHCLQMTDITQSIWCPFVETINRNIYKTWNGEVLIKFKLDNYGKYYYTIIWIGFIAFLGCFTAAATIPDIDDDVRNKLLTSSIVLGFIHLSFEGNIINHIINIIDVIAYVLPIYISIIWLQTKEMNIIPLLSFSCLFLDIKFLLFLRAFEYFGVYFAIIISVAKQIVSFLVVLFIIIISFAHAFYILLLPRSPFSLDERTNNNDPNNPWNIVPSYNLVFENGTVDTNPYIIQLPNGNTNMFINFKTSLFAMYKFLTGDSDALSNWTYVDDALLAIMIVLFSLLIVVYLMNLLIGLLNNAIEKDNNRVSFLIQKAEILAEIELFYLLPYQRRKENWFPEVMYYYANNDKTRKKIKEMMDNKEWDTNEFAELKQYLLKGLNVEYSTDE</sequence>
<proteinExistence type="predicted"/>
<name>A0A8H3M4G9_9GLOM</name>
<comment type="subcellular location">
    <subcellularLocation>
        <location evidence="1">Membrane</location>
        <topology evidence="1">Multi-pass membrane protein</topology>
    </subcellularLocation>
</comment>
<keyword evidence="4 6" id="KW-1133">Transmembrane helix</keyword>
<dbReference type="Proteomes" id="UP000615446">
    <property type="component" value="Unassembled WGS sequence"/>
</dbReference>
<dbReference type="PANTHER" id="PTHR10582">
    <property type="entry name" value="TRANSIENT RECEPTOR POTENTIAL ION CHANNEL PROTEIN"/>
    <property type="match status" value="1"/>
</dbReference>
<dbReference type="PANTHER" id="PTHR10582:SF2">
    <property type="entry name" value="INACTIVE"/>
    <property type="match status" value="1"/>
</dbReference>
<gene>
    <name evidence="8" type="ORF">RCL2_002696100</name>
</gene>
<feature type="domain" description="Ion transport" evidence="7">
    <location>
        <begin position="599"/>
        <end position="825"/>
    </location>
</feature>
<evidence type="ECO:0000256" key="3">
    <source>
        <dbReference type="ARBA" id="ARBA00022737"/>
    </source>
</evidence>
<dbReference type="InterPro" id="IPR024862">
    <property type="entry name" value="TRPV"/>
</dbReference>
<protein>
    <recommendedName>
        <fullName evidence="7">Ion transport domain-containing protein</fullName>
    </recommendedName>
</protein>
<dbReference type="Gene3D" id="1.10.287.70">
    <property type="match status" value="1"/>
</dbReference>
<accession>A0A8H3M4G9</accession>
<dbReference type="EMBL" id="BLAL01000285">
    <property type="protein sequence ID" value="GET00509.1"/>
    <property type="molecule type" value="Genomic_DNA"/>
</dbReference>
<keyword evidence="3" id="KW-0677">Repeat</keyword>
<evidence type="ECO:0000313" key="9">
    <source>
        <dbReference type="Proteomes" id="UP000615446"/>
    </source>
</evidence>
<evidence type="ECO:0000256" key="5">
    <source>
        <dbReference type="ARBA" id="ARBA00023136"/>
    </source>
</evidence>
<feature type="transmembrane region" description="Helical" evidence="6">
    <location>
        <begin position="619"/>
        <end position="640"/>
    </location>
</feature>
<dbReference type="GO" id="GO:0005886">
    <property type="term" value="C:plasma membrane"/>
    <property type="evidence" value="ECO:0007669"/>
    <property type="project" value="TreeGrafter"/>
</dbReference>
<organism evidence="8 9">
    <name type="scientific">Rhizophagus clarus</name>
    <dbReference type="NCBI Taxonomy" id="94130"/>
    <lineage>
        <taxon>Eukaryota</taxon>
        <taxon>Fungi</taxon>
        <taxon>Fungi incertae sedis</taxon>
        <taxon>Mucoromycota</taxon>
        <taxon>Glomeromycotina</taxon>
        <taxon>Glomeromycetes</taxon>
        <taxon>Glomerales</taxon>
        <taxon>Glomeraceae</taxon>
        <taxon>Rhizophagus</taxon>
    </lineage>
</organism>
<feature type="transmembrane region" description="Helical" evidence="6">
    <location>
        <begin position="685"/>
        <end position="707"/>
    </location>
</feature>
<keyword evidence="2 6" id="KW-0812">Transmembrane</keyword>
<dbReference type="InterPro" id="IPR005821">
    <property type="entry name" value="Ion_trans_dom"/>
</dbReference>
<evidence type="ECO:0000259" key="7">
    <source>
        <dbReference type="Pfam" id="PF00520"/>
    </source>
</evidence>
<evidence type="ECO:0000313" key="8">
    <source>
        <dbReference type="EMBL" id="GET00509.1"/>
    </source>
</evidence>
<evidence type="ECO:0000256" key="6">
    <source>
        <dbReference type="SAM" id="Phobius"/>
    </source>
</evidence>
<keyword evidence="5 6" id="KW-0472">Membrane</keyword>
<evidence type="ECO:0000256" key="2">
    <source>
        <dbReference type="ARBA" id="ARBA00022692"/>
    </source>
</evidence>
<dbReference type="OrthoDB" id="2364457at2759"/>